<dbReference type="SUPFAM" id="SSF103190">
    <property type="entry name" value="Sensory domain-like"/>
    <property type="match status" value="1"/>
</dbReference>
<evidence type="ECO:0000259" key="8">
    <source>
        <dbReference type="PROSITE" id="PS50192"/>
    </source>
</evidence>
<dbReference type="Gene3D" id="1.10.287.950">
    <property type="entry name" value="Methyl-accepting chemotaxis protein"/>
    <property type="match status" value="1"/>
</dbReference>
<dbReference type="InterPro" id="IPR003660">
    <property type="entry name" value="HAMP_dom"/>
</dbReference>
<feature type="domain" description="T-SNARE coiled-coil homology" evidence="8">
    <location>
        <begin position="620"/>
        <end position="682"/>
    </location>
</feature>
<dbReference type="CDD" id="cd12912">
    <property type="entry name" value="PDC2_MCP_like"/>
    <property type="match status" value="1"/>
</dbReference>
<dbReference type="SUPFAM" id="SSF58104">
    <property type="entry name" value="Methyl-accepting chemotaxis protein (MCP) signaling domain"/>
    <property type="match status" value="1"/>
</dbReference>
<keyword evidence="2" id="KW-1003">Cell membrane</keyword>
<dbReference type="SMART" id="SM00304">
    <property type="entry name" value="HAMP"/>
    <property type="match status" value="1"/>
</dbReference>
<proteinExistence type="inferred from homology"/>
<dbReference type="CDD" id="cd06225">
    <property type="entry name" value="HAMP"/>
    <property type="match status" value="1"/>
</dbReference>
<dbReference type="PROSITE" id="PS50192">
    <property type="entry name" value="T_SNARE"/>
    <property type="match status" value="1"/>
</dbReference>
<dbReference type="GO" id="GO:0007165">
    <property type="term" value="P:signal transduction"/>
    <property type="evidence" value="ECO:0007669"/>
    <property type="project" value="UniProtKB-KW"/>
</dbReference>
<evidence type="ECO:0000259" key="9">
    <source>
        <dbReference type="PROSITE" id="PS50885"/>
    </source>
</evidence>
<dbReference type="SMART" id="SM00283">
    <property type="entry name" value="MA"/>
    <property type="match status" value="1"/>
</dbReference>
<keyword evidence="6" id="KW-0812">Transmembrane</keyword>
<dbReference type="CDD" id="cd11386">
    <property type="entry name" value="MCP_signal"/>
    <property type="match status" value="1"/>
</dbReference>
<keyword evidence="3 5" id="KW-0807">Transducer</keyword>
<dbReference type="Gene3D" id="3.30.450.20">
    <property type="entry name" value="PAS domain"/>
    <property type="match status" value="1"/>
</dbReference>
<dbReference type="RefSeq" id="WP_111953251.1">
    <property type="nucleotide sequence ID" value="NZ_CP036313.1"/>
</dbReference>
<keyword evidence="6" id="KW-0472">Membrane</keyword>
<dbReference type="Pfam" id="PF00672">
    <property type="entry name" value="HAMP"/>
    <property type="match status" value="1"/>
</dbReference>
<comment type="caution">
    <text evidence="10">The sequence shown here is derived from an EMBL/GenBank/DDBJ whole genome shotgun (WGS) entry which is preliminary data.</text>
</comment>
<comment type="similarity">
    <text evidence="4">Belongs to the methyl-accepting chemotaxis (MCP) protein family.</text>
</comment>
<dbReference type="Pfam" id="PF17201">
    <property type="entry name" value="Cache_3-Cache_2"/>
    <property type="match status" value="1"/>
</dbReference>
<dbReference type="PANTHER" id="PTHR32089">
    <property type="entry name" value="METHYL-ACCEPTING CHEMOTAXIS PROTEIN MCPB"/>
    <property type="match status" value="1"/>
</dbReference>
<dbReference type="PROSITE" id="PS50111">
    <property type="entry name" value="CHEMOTAXIS_TRANSDUC_2"/>
    <property type="match status" value="1"/>
</dbReference>
<dbReference type="PANTHER" id="PTHR32089:SF112">
    <property type="entry name" value="LYSOZYME-LIKE PROTEIN-RELATED"/>
    <property type="match status" value="1"/>
</dbReference>
<evidence type="ECO:0000259" key="7">
    <source>
        <dbReference type="PROSITE" id="PS50111"/>
    </source>
</evidence>
<dbReference type="EMBL" id="QLNI01000003">
    <property type="protein sequence ID" value="RAM03571.1"/>
    <property type="molecule type" value="Genomic_DNA"/>
</dbReference>
<dbReference type="InterPro" id="IPR033462">
    <property type="entry name" value="Cache_3-Cache_2"/>
</dbReference>
<feature type="domain" description="HAMP" evidence="9">
    <location>
        <begin position="390"/>
        <end position="442"/>
    </location>
</feature>
<evidence type="ECO:0000313" key="11">
    <source>
        <dbReference type="Proteomes" id="UP000248798"/>
    </source>
</evidence>
<evidence type="ECO:0000256" key="6">
    <source>
        <dbReference type="SAM" id="Phobius"/>
    </source>
</evidence>
<accession>A0A328FG23</accession>
<protein>
    <submittedName>
        <fullName evidence="10">Methyl-accepting chemotaxis protein</fullName>
    </submittedName>
</protein>
<dbReference type="Proteomes" id="UP000248798">
    <property type="component" value="Unassembled WGS sequence"/>
</dbReference>
<evidence type="ECO:0000256" key="4">
    <source>
        <dbReference type="ARBA" id="ARBA00029447"/>
    </source>
</evidence>
<comment type="subcellular location">
    <subcellularLocation>
        <location evidence="1">Cell inner membrane</location>
        <topology evidence="1">Multi-pass membrane protein</topology>
    </subcellularLocation>
</comment>
<dbReference type="InterPro" id="IPR029151">
    <property type="entry name" value="Sensor-like_sf"/>
</dbReference>
<reference evidence="10 11" key="1">
    <citation type="submission" date="2018-06" db="EMBL/GenBank/DDBJ databases">
        <title>Complete Genome Sequence of Desulfobacter hydrogenophilus (DSM3380).</title>
        <authorList>
            <person name="Marietou A."/>
            <person name="Schreiber L."/>
            <person name="Marshall I."/>
            <person name="Jorgensen B."/>
        </authorList>
    </citation>
    <scope>NUCLEOTIDE SEQUENCE [LARGE SCALE GENOMIC DNA]</scope>
    <source>
        <strain evidence="10 11">DSM 3380</strain>
    </source>
</reference>
<dbReference type="InterPro" id="IPR000727">
    <property type="entry name" value="T_SNARE_dom"/>
</dbReference>
<gene>
    <name evidence="10" type="ORF">DO021_02115</name>
</gene>
<evidence type="ECO:0000256" key="3">
    <source>
        <dbReference type="ARBA" id="ARBA00023224"/>
    </source>
</evidence>
<name>A0A328FG23_9BACT</name>
<keyword evidence="6" id="KW-1133">Transmembrane helix</keyword>
<organism evidence="10 11">
    <name type="scientific">Desulfobacter hydrogenophilus</name>
    <dbReference type="NCBI Taxonomy" id="2291"/>
    <lineage>
        <taxon>Bacteria</taxon>
        <taxon>Pseudomonadati</taxon>
        <taxon>Thermodesulfobacteriota</taxon>
        <taxon>Desulfobacteria</taxon>
        <taxon>Desulfobacterales</taxon>
        <taxon>Desulfobacteraceae</taxon>
        <taxon>Desulfobacter</taxon>
    </lineage>
</organism>
<dbReference type="InterPro" id="IPR004089">
    <property type="entry name" value="MCPsignal_dom"/>
</dbReference>
<evidence type="ECO:0000256" key="2">
    <source>
        <dbReference type="ARBA" id="ARBA00022519"/>
    </source>
</evidence>
<dbReference type="Pfam" id="PF00015">
    <property type="entry name" value="MCPsignal"/>
    <property type="match status" value="1"/>
</dbReference>
<dbReference type="AlphaFoldDB" id="A0A328FG23"/>
<keyword evidence="2" id="KW-0997">Cell inner membrane</keyword>
<sequence length="733" mass="79622">MIILSSLKLKTKLMFFGILLSVIPLILISLISFFQDIQTEKIVENETSKLTIENFENLAKGVYLTCKASQEQVQQAVNRSLNVARDIMEQQGAVELSNEAIEWQAVNQYTKEEQIISLSKIIIGEEWIGKTDDMSENSSIVDKVKSLVGGTCTIFQRLDEAGSMLRVATNVVKKDGKRAIGTYIPAINPDGKPNPVIKEVLNGKTFRGRAFVVDRWYITAYQPIYDNNQYVVGVLYVGVPQESFTSLRKAVMDTKVGKTGYVYVMDSKGNYVISHQGQKDGENILAFQSDDGSFPIKNLIKIAHNLAENSVGSMKYKFDAKDGNGEMEKVIRMMYFKPWDWIIAAGLPIHEFDATNNNIKKISAQKAKFQFSIIFVALILVTLIWYFVAKSITAPLIKGVSFAQTMAEGNFTQSFDVSRRDEIGSLSTSLNTMSTSLQAMIRNIFQTTQTLTSSAEGLSSISKQISTNSEQSALKAKSVSESAEEMTANMNSVADRTGETTANIQMIVSAAEEMSSTINEIANNTAKGSETTNAAVEAAKKVSQKVGELGKSASEISKVTETIADISEQTNLLALNATIEAARAGDAGKGFAVVAGEIKALAQQTAEATSEIGNKITAVQKTTNESVTAIDSIVNIINEINEIVITVATAIEEQSTTTQEIANNVAQAAQGIQEVSDSVSQTSAAAGEVTKDITEVSQAANEMNAGSHQIETSAEELSKLAGQLNEMVRKFKI</sequence>
<evidence type="ECO:0000256" key="5">
    <source>
        <dbReference type="PROSITE-ProRule" id="PRU00284"/>
    </source>
</evidence>
<feature type="transmembrane region" description="Helical" evidence="6">
    <location>
        <begin position="13"/>
        <end position="34"/>
    </location>
</feature>
<dbReference type="Gene3D" id="6.10.340.10">
    <property type="match status" value="1"/>
</dbReference>
<feature type="domain" description="Methyl-accepting transducer" evidence="7">
    <location>
        <begin position="461"/>
        <end position="697"/>
    </location>
</feature>
<dbReference type="GO" id="GO:0005886">
    <property type="term" value="C:plasma membrane"/>
    <property type="evidence" value="ECO:0007669"/>
    <property type="project" value="UniProtKB-SubCell"/>
</dbReference>
<feature type="transmembrane region" description="Helical" evidence="6">
    <location>
        <begin position="369"/>
        <end position="388"/>
    </location>
</feature>
<dbReference type="PROSITE" id="PS50885">
    <property type="entry name" value="HAMP"/>
    <property type="match status" value="1"/>
</dbReference>
<evidence type="ECO:0000256" key="1">
    <source>
        <dbReference type="ARBA" id="ARBA00004429"/>
    </source>
</evidence>
<evidence type="ECO:0000313" key="10">
    <source>
        <dbReference type="EMBL" id="RAM03571.1"/>
    </source>
</evidence>